<protein>
    <submittedName>
        <fullName evidence="1">ABC1 domain-containing protein</fullName>
    </submittedName>
</protein>
<gene>
    <name evidence="1" type="ORF">HaLaN_28964</name>
</gene>
<reference evidence="1 2" key="1">
    <citation type="submission" date="2020-02" db="EMBL/GenBank/DDBJ databases">
        <title>Draft genome sequence of Haematococcus lacustris strain NIES-144.</title>
        <authorList>
            <person name="Morimoto D."/>
            <person name="Nakagawa S."/>
            <person name="Yoshida T."/>
            <person name="Sawayama S."/>
        </authorList>
    </citation>
    <scope>NUCLEOTIDE SEQUENCE [LARGE SCALE GENOMIC DNA]</scope>
    <source>
        <strain evidence="1 2">NIES-144</strain>
    </source>
</reference>
<dbReference type="Proteomes" id="UP000485058">
    <property type="component" value="Unassembled WGS sequence"/>
</dbReference>
<sequence>MATVEALVKAVRYIFPDFDYQWLVDEIKTYLPAELDFHH</sequence>
<feature type="non-terminal residue" evidence="1">
    <location>
        <position position="39"/>
    </location>
</feature>
<feature type="non-terminal residue" evidence="1">
    <location>
        <position position="1"/>
    </location>
</feature>
<evidence type="ECO:0000313" key="2">
    <source>
        <dbReference type="Proteomes" id="UP000485058"/>
    </source>
</evidence>
<comment type="caution">
    <text evidence="1">The sequence shown here is derived from an EMBL/GenBank/DDBJ whole genome shotgun (WGS) entry which is preliminary data.</text>
</comment>
<keyword evidence="2" id="KW-1185">Reference proteome</keyword>
<name>A0A6A0ABR0_HAELA</name>
<organism evidence="1 2">
    <name type="scientific">Haematococcus lacustris</name>
    <name type="common">Green alga</name>
    <name type="synonym">Haematococcus pluvialis</name>
    <dbReference type="NCBI Taxonomy" id="44745"/>
    <lineage>
        <taxon>Eukaryota</taxon>
        <taxon>Viridiplantae</taxon>
        <taxon>Chlorophyta</taxon>
        <taxon>core chlorophytes</taxon>
        <taxon>Chlorophyceae</taxon>
        <taxon>CS clade</taxon>
        <taxon>Chlamydomonadales</taxon>
        <taxon>Haematococcaceae</taxon>
        <taxon>Haematococcus</taxon>
    </lineage>
</organism>
<dbReference type="EMBL" id="BLLF01004742">
    <property type="protein sequence ID" value="GFH30166.1"/>
    <property type="molecule type" value="Genomic_DNA"/>
</dbReference>
<accession>A0A6A0ABR0</accession>
<dbReference type="AlphaFoldDB" id="A0A6A0ABR0"/>
<evidence type="ECO:0000313" key="1">
    <source>
        <dbReference type="EMBL" id="GFH30166.1"/>
    </source>
</evidence>
<proteinExistence type="predicted"/>